<name>A0A4Q7J9J4_9PSEU</name>
<accession>A0A4Q7J9J4</accession>
<proteinExistence type="predicted"/>
<protein>
    <submittedName>
        <fullName evidence="1">Uncharacterized protein</fullName>
    </submittedName>
</protein>
<evidence type="ECO:0000313" key="1">
    <source>
        <dbReference type="EMBL" id="RZQ62814.1"/>
    </source>
</evidence>
<dbReference type="AlphaFoldDB" id="A0A4Q7J9J4"/>
<dbReference type="RefSeq" id="WP_130476552.1">
    <property type="nucleotide sequence ID" value="NZ_SFCC01000008.1"/>
</dbReference>
<sequence>MRVPVALRGSEVRRTAFDQQVRLLLAGPEVDAELVVETPALPASNTTTHQAPKHVKATITTSHVMKVAFTSLTSRGATGATGEPVSTS</sequence>
<evidence type="ECO:0000313" key="2">
    <source>
        <dbReference type="Proteomes" id="UP000292003"/>
    </source>
</evidence>
<gene>
    <name evidence="1" type="ORF">EWH70_17925</name>
</gene>
<reference evidence="1 2" key="1">
    <citation type="submission" date="2019-02" db="EMBL/GenBank/DDBJ databases">
        <title>Draft genome sequence of Amycolatopsis sp. 8-3EHSu isolated from roots of Suaeda maritima.</title>
        <authorList>
            <person name="Duangmal K."/>
            <person name="Chantavorakit T."/>
        </authorList>
    </citation>
    <scope>NUCLEOTIDE SEQUENCE [LARGE SCALE GENOMIC DNA]</scope>
    <source>
        <strain evidence="1 2">8-3EHSu</strain>
    </source>
</reference>
<dbReference type="OrthoDB" id="3429377at2"/>
<keyword evidence="2" id="KW-1185">Reference proteome</keyword>
<dbReference type="Proteomes" id="UP000292003">
    <property type="component" value="Unassembled WGS sequence"/>
</dbReference>
<dbReference type="EMBL" id="SFCC01000008">
    <property type="protein sequence ID" value="RZQ62814.1"/>
    <property type="molecule type" value="Genomic_DNA"/>
</dbReference>
<comment type="caution">
    <text evidence="1">The sequence shown here is derived from an EMBL/GenBank/DDBJ whole genome shotgun (WGS) entry which is preliminary data.</text>
</comment>
<organism evidence="1 2">
    <name type="scientific">Amycolatopsis suaedae</name>
    <dbReference type="NCBI Taxonomy" id="2510978"/>
    <lineage>
        <taxon>Bacteria</taxon>
        <taxon>Bacillati</taxon>
        <taxon>Actinomycetota</taxon>
        <taxon>Actinomycetes</taxon>
        <taxon>Pseudonocardiales</taxon>
        <taxon>Pseudonocardiaceae</taxon>
        <taxon>Amycolatopsis</taxon>
    </lineage>
</organism>